<evidence type="ECO:0000313" key="2">
    <source>
        <dbReference type="EMBL" id="GGJ87007.1"/>
    </source>
</evidence>
<dbReference type="Pfam" id="PF03435">
    <property type="entry name" value="Sacchrp_dh_NADP"/>
    <property type="match status" value="1"/>
</dbReference>
<dbReference type="Gene3D" id="3.40.50.720">
    <property type="entry name" value="NAD(P)-binding Rossmann-like Domain"/>
    <property type="match status" value="1"/>
</dbReference>
<dbReference type="PANTHER" id="PTHR43781">
    <property type="entry name" value="SACCHAROPINE DEHYDROGENASE"/>
    <property type="match status" value="1"/>
</dbReference>
<protein>
    <recommendedName>
        <fullName evidence="1">Saccharopine dehydrogenase NADP binding domain-containing protein</fullName>
    </recommendedName>
</protein>
<dbReference type="InterPro" id="IPR036291">
    <property type="entry name" value="NAD(P)-bd_dom_sf"/>
</dbReference>
<sequence length="380" mass="40842">MSVTDHEKPVLILGGHGRVGQVVVRHLLAHSDVFLQVASRRNPVIPDEQADRVQGIALDVFDAKALHTAVGRARLVIACIGPSGVIGDRVAHACCEAGVPLVDAGGYDPLLTALEAREQERPASVPLLISVGLMPGLTGLFPRYVMDRTAAGRAIERLSTYCIGRDAWTYNSAWDIVHSLGDFGQDRGFPVIRNGRHESVGFLKATRKTAFGGDAGSVTTMLMPSEELARLARQLAIPEARAYGSNVGSRAAMVCGVTKMLGLYRSTAGIERSARWLERASRKDLRRLEPLYGLKVEVAYADGAEISATLRVTDTYLATGAVIAISALCLLEGEPLRAGVQMLHEAFDSRRFMRLLDAEGLITVDGLSPSLSVPAQRSHA</sequence>
<keyword evidence="3" id="KW-1185">Reference proteome</keyword>
<dbReference type="InterPro" id="IPR005097">
    <property type="entry name" value="Sacchrp_dh_NADP-bd"/>
</dbReference>
<reference evidence="2" key="1">
    <citation type="journal article" date="2014" name="Int. J. Syst. Evol. Microbiol.">
        <title>Complete genome sequence of Corynebacterium casei LMG S-19264T (=DSM 44701T), isolated from a smear-ripened cheese.</title>
        <authorList>
            <consortium name="US DOE Joint Genome Institute (JGI-PGF)"/>
            <person name="Walter F."/>
            <person name="Albersmeier A."/>
            <person name="Kalinowski J."/>
            <person name="Ruckert C."/>
        </authorList>
    </citation>
    <scope>NUCLEOTIDE SEQUENCE</scope>
    <source>
        <strain evidence="2">JCM 30078</strain>
    </source>
</reference>
<name>A0A917PPM2_9PSED</name>
<dbReference type="AlphaFoldDB" id="A0A917PPM2"/>
<proteinExistence type="predicted"/>
<dbReference type="EMBL" id="BMPO01000002">
    <property type="protein sequence ID" value="GGJ87007.1"/>
    <property type="molecule type" value="Genomic_DNA"/>
</dbReference>
<evidence type="ECO:0000313" key="3">
    <source>
        <dbReference type="Proteomes" id="UP000635983"/>
    </source>
</evidence>
<evidence type="ECO:0000259" key="1">
    <source>
        <dbReference type="Pfam" id="PF03435"/>
    </source>
</evidence>
<gene>
    <name evidence="2" type="ORF">GCM10009304_11220</name>
</gene>
<organism evidence="2 3">
    <name type="scientific">Pseudomonas matsuisoli</name>
    <dbReference type="NCBI Taxonomy" id="1515666"/>
    <lineage>
        <taxon>Bacteria</taxon>
        <taxon>Pseudomonadati</taxon>
        <taxon>Pseudomonadota</taxon>
        <taxon>Gammaproteobacteria</taxon>
        <taxon>Pseudomonadales</taxon>
        <taxon>Pseudomonadaceae</taxon>
        <taxon>Pseudomonas</taxon>
    </lineage>
</organism>
<feature type="domain" description="Saccharopine dehydrogenase NADP binding" evidence="1">
    <location>
        <begin position="10"/>
        <end position="106"/>
    </location>
</feature>
<dbReference type="Proteomes" id="UP000635983">
    <property type="component" value="Unassembled WGS sequence"/>
</dbReference>
<dbReference type="PANTHER" id="PTHR43781:SF1">
    <property type="entry name" value="SACCHAROPINE DEHYDROGENASE"/>
    <property type="match status" value="1"/>
</dbReference>
<dbReference type="SUPFAM" id="SSF51735">
    <property type="entry name" value="NAD(P)-binding Rossmann-fold domains"/>
    <property type="match status" value="1"/>
</dbReference>
<reference evidence="2" key="2">
    <citation type="submission" date="2020-09" db="EMBL/GenBank/DDBJ databases">
        <authorList>
            <person name="Sun Q."/>
            <person name="Ohkuma M."/>
        </authorList>
    </citation>
    <scope>NUCLEOTIDE SEQUENCE</scope>
    <source>
        <strain evidence="2">JCM 30078</strain>
    </source>
</reference>
<comment type="caution">
    <text evidence="2">The sequence shown here is derived from an EMBL/GenBank/DDBJ whole genome shotgun (WGS) entry which is preliminary data.</text>
</comment>
<accession>A0A917PPM2</accession>
<dbReference type="RefSeq" id="WP_188982157.1">
    <property type="nucleotide sequence ID" value="NZ_BMPO01000002.1"/>
</dbReference>